<keyword evidence="4" id="KW-0501">Molybdenum cofactor biosynthesis</keyword>
<organism evidence="7 8">
    <name type="scientific">Westerdykella ornata</name>
    <dbReference type="NCBI Taxonomy" id="318751"/>
    <lineage>
        <taxon>Eukaryota</taxon>
        <taxon>Fungi</taxon>
        <taxon>Dikarya</taxon>
        <taxon>Ascomycota</taxon>
        <taxon>Pezizomycotina</taxon>
        <taxon>Dothideomycetes</taxon>
        <taxon>Pleosporomycetidae</taxon>
        <taxon>Pleosporales</taxon>
        <taxon>Sporormiaceae</taxon>
        <taxon>Westerdykella</taxon>
    </lineage>
</organism>
<feature type="domain" description="Molybdopterin cofactor biosynthesis C (MoaC)" evidence="6">
    <location>
        <begin position="10"/>
        <end position="156"/>
    </location>
</feature>
<dbReference type="OrthoDB" id="429626at2759"/>
<evidence type="ECO:0000313" key="8">
    <source>
        <dbReference type="Proteomes" id="UP000800097"/>
    </source>
</evidence>
<dbReference type="AlphaFoldDB" id="A0A6A6J5Y0"/>
<dbReference type="InterPro" id="IPR002820">
    <property type="entry name" value="Mopterin_CF_biosynth-C_dom"/>
</dbReference>
<evidence type="ECO:0000256" key="3">
    <source>
        <dbReference type="ARBA" id="ARBA00012575"/>
    </source>
</evidence>
<gene>
    <name evidence="7" type="ORF">EI97DRAFT_346086</name>
</gene>
<evidence type="ECO:0000256" key="1">
    <source>
        <dbReference type="ARBA" id="ARBA00001637"/>
    </source>
</evidence>
<dbReference type="UniPathway" id="UPA00344"/>
<dbReference type="InterPro" id="IPR050105">
    <property type="entry name" value="MoCo_biosynth_MoaA/MoaC"/>
</dbReference>
<feature type="non-terminal residue" evidence="7">
    <location>
        <position position="163"/>
    </location>
</feature>
<sequence>HLTESGSAHMVSVSSKPNTVRTATAAGTVYFSNPTPLSLIRSNSLKKGDVLSVARIAGIMAAKQCPTLIPLCHPILLSHVGVILRLTDAQPESATCEGKHGAVDIQAKVQCLGPTGVEMEALTAVMGAALTVVDMCKAVDKGMRVHNVRVVSKEGGRSGVWKE</sequence>
<name>A0A6A6J5Y0_WESOR</name>
<evidence type="ECO:0000313" key="7">
    <source>
        <dbReference type="EMBL" id="KAF2271597.1"/>
    </source>
</evidence>
<dbReference type="Pfam" id="PF01967">
    <property type="entry name" value="MoaC"/>
    <property type="match status" value="1"/>
</dbReference>
<dbReference type="NCBIfam" id="TIGR00581">
    <property type="entry name" value="moaC"/>
    <property type="match status" value="1"/>
</dbReference>
<keyword evidence="8" id="KW-1185">Reference proteome</keyword>
<dbReference type="EC" id="4.6.1.17" evidence="3"/>
<evidence type="ECO:0000256" key="2">
    <source>
        <dbReference type="ARBA" id="ARBA00005046"/>
    </source>
</evidence>
<dbReference type="GO" id="GO:0006777">
    <property type="term" value="P:Mo-molybdopterin cofactor biosynthetic process"/>
    <property type="evidence" value="ECO:0007669"/>
    <property type="project" value="UniProtKB-KW"/>
</dbReference>
<dbReference type="CDD" id="cd01420">
    <property type="entry name" value="MoaC_PE"/>
    <property type="match status" value="1"/>
</dbReference>
<evidence type="ECO:0000256" key="4">
    <source>
        <dbReference type="ARBA" id="ARBA00023150"/>
    </source>
</evidence>
<dbReference type="InterPro" id="IPR023045">
    <property type="entry name" value="MoaC"/>
</dbReference>
<reference evidence="7" key="1">
    <citation type="journal article" date="2020" name="Stud. Mycol.">
        <title>101 Dothideomycetes genomes: a test case for predicting lifestyles and emergence of pathogens.</title>
        <authorList>
            <person name="Haridas S."/>
            <person name="Albert R."/>
            <person name="Binder M."/>
            <person name="Bloem J."/>
            <person name="Labutti K."/>
            <person name="Salamov A."/>
            <person name="Andreopoulos B."/>
            <person name="Baker S."/>
            <person name="Barry K."/>
            <person name="Bills G."/>
            <person name="Bluhm B."/>
            <person name="Cannon C."/>
            <person name="Castanera R."/>
            <person name="Culley D."/>
            <person name="Daum C."/>
            <person name="Ezra D."/>
            <person name="Gonzalez J."/>
            <person name="Henrissat B."/>
            <person name="Kuo A."/>
            <person name="Liang C."/>
            <person name="Lipzen A."/>
            <person name="Lutzoni F."/>
            <person name="Magnuson J."/>
            <person name="Mondo S."/>
            <person name="Nolan M."/>
            <person name="Ohm R."/>
            <person name="Pangilinan J."/>
            <person name="Park H.-J."/>
            <person name="Ramirez L."/>
            <person name="Alfaro M."/>
            <person name="Sun H."/>
            <person name="Tritt A."/>
            <person name="Yoshinaga Y."/>
            <person name="Zwiers L.-H."/>
            <person name="Turgeon B."/>
            <person name="Goodwin S."/>
            <person name="Spatafora J."/>
            <person name="Crous P."/>
            <person name="Grigoriev I."/>
        </authorList>
    </citation>
    <scope>NUCLEOTIDE SEQUENCE</scope>
    <source>
        <strain evidence="7">CBS 379.55</strain>
    </source>
</reference>
<dbReference type="PANTHER" id="PTHR22960">
    <property type="entry name" value="MOLYBDOPTERIN COFACTOR SYNTHESIS PROTEIN A"/>
    <property type="match status" value="1"/>
</dbReference>
<dbReference type="EMBL" id="ML986537">
    <property type="protein sequence ID" value="KAF2271597.1"/>
    <property type="molecule type" value="Genomic_DNA"/>
</dbReference>
<protein>
    <recommendedName>
        <fullName evidence="3">cyclic pyranopterin monophosphate synthase</fullName>
        <ecNumber evidence="3">4.6.1.17</ecNumber>
    </recommendedName>
</protein>
<evidence type="ECO:0000256" key="5">
    <source>
        <dbReference type="ARBA" id="ARBA00023239"/>
    </source>
</evidence>
<dbReference type="PANTHER" id="PTHR22960:SF0">
    <property type="entry name" value="MOLYBDENUM COFACTOR BIOSYNTHESIS PROTEIN 1"/>
    <property type="match status" value="1"/>
</dbReference>
<dbReference type="GO" id="GO:0061799">
    <property type="term" value="F:cyclic pyranopterin monophosphate synthase activity"/>
    <property type="evidence" value="ECO:0007669"/>
    <property type="project" value="UniProtKB-EC"/>
</dbReference>
<evidence type="ECO:0000259" key="6">
    <source>
        <dbReference type="Pfam" id="PF01967"/>
    </source>
</evidence>
<keyword evidence="5" id="KW-0456">Lyase</keyword>
<dbReference type="InterPro" id="IPR036522">
    <property type="entry name" value="MoaC_sf"/>
</dbReference>
<dbReference type="Proteomes" id="UP000800097">
    <property type="component" value="Unassembled WGS sequence"/>
</dbReference>
<dbReference type="NCBIfam" id="NF006870">
    <property type="entry name" value="PRK09364.1"/>
    <property type="match status" value="1"/>
</dbReference>
<dbReference type="Gene3D" id="3.30.70.640">
    <property type="entry name" value="Molybdopterin cofactor biosynthesis C (MoaC) domain"/>
    <property type="match status" value="1"/>
</dbReference>
<dbReference type="RefSeq" id="XP_033649136.1">
    <property type="nucleotide sequence ID" value="XM_033794783.1"/>
</dbReference>
<dbReference type="InterPro" id="IPR047594">
    <property type="entry name" value="MoaC_bact/euk"/>
</dbReference>
<comment type="pathway">
    <text evidence="2">Cofactor biosynthesis; molybdopterin biosynthesis.</text>
</comment>
<feature type="non-terminal residue" evidence="7">
    <location>
        <position position="1"/>
    </location>
</feature>
<comment type="catalytic activity">
    <reaction evidence="1">
        <text>(8S)-3',8-cyclo-7,8-dihydroguanosine 5'-triphosphate = cyclic pyranopterin phosphate + diphosphate</text>
        <dbReference type="Rhea" id="RHEA:49580"/>
        <dbReference type="ChEBI" id="CHEBI:33019"/>
        <dbReference type="ChEBI" id="CHEBI:59648"/>
        <dbReference type="ChEBI" id="CHEBI:131766"/>
        <dbReference type="EC" id="4.6.1.17"/>
    </reaction>
</comment>
<dbReference type="GeneID" id="54547958"/>
<proteinExistence type="predicted"/>
<dbReference type="SUPFAM" id="SSF55040">
    <property type="entry name" value="Molybdenum cofactor biosynthesis protein C, MoaC"/>
    <property type="match status" value="1"/>
</dbReference>
<accession>A0A6A6J5Y0</accession>
<dbReference type="GO" id="GO:0061798">
    <property type="term" value="F:GTP 3',8'-cyclase activity"/>
    <property type="evidence" value="ECO:0007669"/>
    <property type="project" value="TreeGrafter"/>
</dbReference>